<evidence type="ECO:0000259" key="5">
    <source>
        <dbReference type="PROSITE" id="PS50887"/>
    </source>
</evidence>
<dbReference type="SMART" id="SM00267">
    <property type="entry name" value="GGDEF"/>
    <property type="match status" value="1"/>
</dbReference>
<gene>
    <name evidence="6" type="ORF">BC008_43230</name>
</gene>
<evidence type="ECO:0000256" key="1">
    <source>
        <dbReference type="PROSITE-ProRule" id="PRU00169"/>
    </source>
</evidence>
<dbReference type="PROSITE" id="PS50887">
    <property type="entry name" value="GGDEF"/>
    <property type="match status" value="1"/>
</dbReference>
<dbReference type="CDD" id="cd00130">
    <property type="entry name" value="PAS"/>
    <property type="match status" value="1"/>
</dbReference>
<name>A0A0V7ZPQ0_9CYAN</name>
<dbReference type="Gene3D" id="3.30.70.270">
    <property type="match status" value="1"/>
</dbReference>
<dbReference type="GO" id="GO:0000160">
    <property type="term" value="P:phosphorelay signal transduction system"/>
    <property type="evidence" value="ECO:0007669"/>
    <property type="project" value="InterPro"/>
</dbReference>
<evidence type="ECO:0000313" key="7">
    <source>
        <dbReference type="Proteomes" id="UP000053372"/>
    </source>
</evidence>
<evidence type="ECO:0000259" key="2">
    <source>
        <dbReference type="PROSITE" id="PS50110"/>
    </source>
</evidence>
<accession>A0A0V7ZPQ0</accession>
<dbReference type="GO" id="GO:0006355">
    <property type="term" value="P:regulation of DNA-templated transcription"/>
    <property type="evidence" value="ECO:0007669"/>
    <property type="project" value="InterPro"/>
</dbReference>
<dbReference type="Pfam" id="PF00989">
    <property type="entry name" value="PAS"/>
    <property type="match status" value="1"/>
</dbReference>
<dbReference type="Gene3D" id="3.30.450.20">
    <property type="entry name" value="PAS domain"/>
    <property type="match status" value="1"/>
</dbReference>
<evidence type="ECO:0000313" key="6">
    <source>
        <dbReference type="EMBL" id="KST66541.1"/>
    </source>
</evidence>
<evidence type="ECO:0000259" key="4">
    <source>
        <dbReference type="PROSITE" id="PS50113"/>
    </source>
</evidence>
<dbReference type="InterPro" id="IPR000014">
    <property type="entry name" value="PAS"/>
</dbReference>
<dbReference type="PROSITE" id="PS50113">
    <property type="entry name" value="PAC"/>
    <property type="match status" value="1"/>
</dbReference>
<dbReference type="SUPFAM" id="SSF52172">
    <property type="entry name" value="CheY-like"/>
    <property type="match status" value="1"/>
</dbReference>
<dbReference type="NCBIfam" id="TIGR00254">
    <property type="entry name" value="GGDEF"/>
    <property type="match status" value="1"/>
</dbReference>
<reference evidence="6 7" key="1">
    <citation type="journal article" date="2015" name="Genome Announc.">
        <title>Draft Genome of the Euendolithic (true boring) Cyanobacterium Mastigocoleus testarum strain BC008.</title>
        <authorList>
            <person name="Guida B.S."/>
            <person name="Garcia-Pichel F."/>
        </authorList>
    </citation>
    <scope>NUCLEOTIDE SEQUENCE [LARGE SCALE GENOMIC DNA]</scope>
    <source>
        <strain evidence="6 7">BC008</strain>
    </source>
</reference>
<dbReference type="PANTHER" id="PTHR44757">
    <property type="entry name" value="DIGUANYLATE CYCLASE DGCP"/>
    <property type="match status" value="1"/>
</dbReference>
<dbReference type="OrthoDB" id="543801at2"/>
<feature type="domain" description="GGDEF" evidence="5">
    <location>
        <begin position="303"/>
        <end position="436"/>
    </location>
</feature>
<dbReference type="InterPro" id="IPR001789">
    <property type="entry name" value="Sig_transdc_resp-reg_receiver"/>
</dbReference>
<dbReference type="SMART" id="SM00091">
    <property type="entry name" value="PAS"/>
    <property type="match status" value="1"/>
</dbReference>
<comment type="caution">
    <text evidence="6">The sequence shown here is derived from an EMBL/GenBank/DDBJ whole genome shotgun (WGS) entry which is preliminary data.</text>
</comment>
<dbReference type="SUPFAM" id="SSF55785">
    <property type="entry name" value="PYP-like sensor domain (PAS domain)"/>
    <property type="match status" value="1"/>
</dbReference>
<dbReference type="InterPro" id="IPR000160">
    <property type="entry name" value="GGDEF_dom"/>
</dbReference>
<dbReference type="InterPro" id="IPR043128">
    <property type="entry name" value="Rev_trsase/Diguanyl_cyclase"/>
</dbReference>
<feature type="domain" description="PAC" evidence="4">
    <location>
        <begin position="210"/>
        <end position="270"/>
    </location>
</feature>
<dbReference type="SUPFAM" id="SSF55073">
    <property type="entry name" value="Nucleotide cyclase"/>
    <property type="match status" value="1"/>
</dbReference>
<feature type="modified residue" description="4-aspartylphosphate" evidence="1">
    <location>
        <position position="55"/>
    </location>
</feature>
<dbReference type="PROSITE" id="PS50112">
    <property type="entry name" value="PAS"/>
    <property type="match status" value="1"/>
</dbReference>
<dbReference type="PROSITE" id="PS50110">
    <property type="entry name" value="RESPONSE_REGULATORY"/>
    <property type="match status" value="1"/>
</dbReference>
<dbReference type="Pfam" id="PF00072">
    <property type="entry name" value="Response_reg"/>
    <property type="match status" value="1"/>
</dbReference>
<dbReference type="EMBL" id="LMTZ01000096">
    <property type="protein sequence ID" value="KST66541.1"/>
    <property type="molecule type" value="Genomic_DNA"/>
</dbReference>
<dbReference type="InterPro" id="IPR000700">
    <property type="entry name" value="PAS-assoc_C"/>
</dbReference>
<dbReference type="FunFam" id="3.30.70.270:FF:000001">
    <property type="entry name" value="Diguanylate cyclase domain protein"/>
    <property type="match status" value="1"/>
</dbReference>
<dbReference type="InterPro" id="IPR029787">
    <property type="entry name" value="Nucleotide_cyclase"/>
</dbReference>
<organism evidence="6 7">
    <name type="scientific">Mastigocoleus testarum BC008</name>
    <dbReference type="NCBI Taxonomy" id="371196"/>
    <lineage>
        <taxon>Bacteria</taxon>
        <taxon>Bacillati</taxon>
        <taxon>Cyanobacteriota</taxon>
        <taxon>Cyanophyceae</taxon>
        <taxon>Nostocales</taxon>
        <taxon>Hapalosiphonaceae</taxon>
        <taxon>Mastigocoleus</taxon>
    </lineage>
</organism>
<keyword evidence="1" id="KW-0597">Phosphoprotein</keyword>
<dbReference type="NCBIfam" id="TIGR00229">
    <property type="entry name" value="sensory_box"/>
    <property type="match status" value="1"/>
</dbReference>
<dbReference type="RefSeq" id="WP_058183808.1">
    <property type="nucleotide sequence ID" value="NZ_LMTZ01000096.1"/>
</dbReference>
<feature type="domain" description="Response regulatory" evidence="2">
    <location>
        <begin position="5"/>
        <end position="120"/>
    </location>
</feature>
<dbReference type="SMART" id="SM00448">
    <property type="entry name" value="REC"/>
    <property type="match status" value="1"/>
</dbReference>
<sequence length="447" mass="50332">MKSPKILIVEDKKVLSIGIRESLQKLGYIVHGINDSGEKAIRKVAEINPNLVLIDICWKENIDALKTAGIIQENYQTPVLYLTDYSEYILPNESKLKEPFTYITKPFADKDLHIAVEMALYKHQFEQKLEQEKQWLTAIINSINSAVVVTDINGCIQIMNPLAQKLSGYKIEEVVGEYIGKVLNLVNEDNEKIITNLVAQVVSEGEVVNLPENCTLIAKDGKKIFVADSISPIYLQNISSKSEDKGKITGTVLAFQDITERKDTEAQLTRNAFYDSLTGLPNRVLFSDRLSQAFERSKRHNDYFFAILFLDLDGFKDINDDFGHAMGDTFLIAIARRLESCLRSGDTVARLGGDEFVVLLEEIKDISDATNITQRIQKTLKTPLYLNGRTVIATASIGIAISSSHYQQPENLLRDADIAMYQAKREGKAKYAIYNSKMNLVERSTYN</sequence>
<keyword evidence="7" id="KW-1185">Reference proteome</keyword>
<evidence type="ECO:0000259" key="3">
    <source>
        <dbReference type="PROSITE" id="PS50112"/>
    </source>
</evidence>
<feature type="domain" description="PAS" evidence="3">
    <location>
        <begin position="132"/>
        <end position="205"/>
    </location>
</feature>
<dbReference type="AlphaFoldDB" id="A0A0V7ZPQ0"/>
<dbReference type="Gene3D" id="3.40.50.2300">
    <property type="match status" value="1"/>
</dbReference>
<dbReference type="Proteomes" id="UP000053372">
    <property type="component" value="Unassembled WGS sequence"/>
</dbReference>
<dbReference type="Pfam" id="PF00990">
    <property type="entry name" value="GGDEF"/>
    <property type="match status" value="1"/>
</dbReference>
<dbReference type="CDD" id="cd01949">
    <property type="entry name" value="GGDEF"/>
    <property type="match status" value="1"/>
</dbReference>
<dbReference type="InterPro" id="IPR035965">
    <property type="entry name" value="PAS-like_dom_sf"/>
</dbReference>
<dbReference type="InterPro" id="IPR013767">
    <property type="entry name" value="PAS_fold"/>
</dbReference>
<proteinExistence type="predicted"/>
<protein>
    <submittedName>
        <fullName evidence="6">Diguanylate cyclase</fullName>
    </submittedName>
</protein>
<dbReference type="InterPro" id="IPR052155">
    <property type="entry name" value="Biofilm_reg_signaling"/>
</dbReference>
<dbReference type="PANTHER" id="PTHR44757:SF2">
    <property type="entry name" value="BIOFILM ARCHITECTURE MAINTENANCE PROTEIN MBAA"/>
    <property type="match status" value="1"/>
</dbReference>
<dbReference type="InterPro" id="IPR011006">
    <property type="entry name" value="CheY-like_superfamily"/>
</dbReference>